<name>A0A3E3E937_9FIRM</name>
<comment type="caution">
    <text evidence="2">The sequence shown here is derived from an EMBL/GenBank/DDBJ whole genome shotgun (WGS) entry which is preliminary data.</text>
</comment>
<evidence type="ECO:0000256" key="1">
    <source>
        <dbReference type="SAM" id="Phobius"/>
    </source>
</evidence>
<feature type="transmembrane region" description="Helical" evidence="1">
    <location>
        <begin position="34"/>
        <end position="55"/>
    </location>
</feature>
<reference evidence="2 3" key="1">
    <citation type="submission" date="2018-08" db="EMBL/GenBank/DDBJ databases">
        <title>A genome reference for cultivated species of the human gut microbiota.</title>
        <authorList>
            <person name="Zou Y."/>
            <person name="Xue W."/>
            <person name="Luo G."/>
        </authorList>
    </citation>
    <scope>NUCLEOTIDE SEQUENCE [LARGE SCALE GENOMIC DNA]</scope>
    <source>
        <strain evidence="2 3">TF08-11</strain>
    </source>
</reference>
<sequence length="77" mass="8975">MDENTEKVKSTSSCRKVGISVIGRTRFVHFRMELFLNQMTGLICACHFFIIHIVLDNIDRKTIIEDSKSKFLFTSYL</sequence>
<dbReference type="AlphaFoldDB" id="A0A3E3E937"/>
<keyword evidence="1" id="KW-0812">Transmembrane</keyword>
<keyword evidence="1" id="KW-0472">Membrane</keyword>
<evidence type="ECO:0000313" key="3">
    <source>
        <dbReference type="Proteomes" id="UP000260721"/>
    </source>
</evidence>
<accession>A0A3E3E937</accession>
<dbReference type="EMBL" id="QUSK01000001">
    <property type="protein sequence ID" value="RGD78392.1"/>
    <property type="molecule type" value="Genomic_DNA"/>
</dbReference>
<proteinExistence type="predicted"/>
<protein>
    <submittedName>
        <fullName evidence="2">Uncharacterized protein</fullName>
    </submittedName>
</protein>
<dbReference type="Proteomes" id="UP000260721">
    <property type="component" value="Unassembled WGS sequence"/>
</dbReference>
<evidence type="ECO:0000313" key="2">
    <source>
        <dbReference type="EMBL" id="RGD78392.1"/>
    </source>
</evidence>
<keyword evidence="1" id="KW-1133">Transmembrane helix</keyword>
<gene>
    <name evidence="2" type="ORF">DXC78_00750</name>
</gene>
<organism evidence="2 3">
    <name type="scientific">Faecalicoccus pleomorphus</name>
    <dbReference type="NCBI Taxonomy" id="1323"/>
    <lineage>
        <taxon>Bacteria</taxon>
        <taxon>Bacillati</taxon>
        <taxon>Bacillota</taxon>
        <taxon>Erysipelotrichia</taxon>
        <taxon>Erysipelotrichales</taxon>
        <taxon>Erysipelotrichaceae</taxon>
        <taxon>Faecalicoccus</taxon>
    </lineage>
</organism>